<evidence type="ECO:0000256" key="1">
    <source>
        <dbReference type="SAM" id="MobiDB-lite"/>
    </source>
</evidence>
<dbReference type="OrthoDB" id="2441642at2759"/>
<dbReference type="GO" id="GO:0006357">
    <property type="term" value="P:regulation of transcription by RNA polymerase II"/>
    <property type="evidence" value="ECO:0007669"/>
    <property type="project" value="TreeGrafter"/>
</dbReference>
<evidence type="ECO:0008006" key="4">
    <source>
        <dbReference type="Google" id="ProtNLM"/>
    </source>
</evidence>
<feature type="region of interest" description="Disordered" evidence="1">
    <location>
        <begin position="444"/>
        <end position="496"/>
    </location>
</feature>
<dbReference type="GO" id="GO:0030968">
    <property type="term" value="P:endoplasmic reticulum unfolded protein response"/>
    <property type="evidence" value="ECO:0007669"/>
    <property type="project" value="TreeGrafter"/>
</dbReference>
<dbReference type="GO" id="GO:0005783">
    <property type="term" value="C:endoplasmic reticulum"/>
    <property type="evidence" value="ECO:0007669"/>
    <property type="project" value="TreeGrafter"/>
</dbReference>
<feature type="region of interest" description="Disordered" evidence="1">
    <location>
        <begin position="186"/>
        <end position="242"/>
    </location>
</feature>
<name>A0A8H7RRT9_9FUNG</name>
<dbReference type="AlphaFoldDB" id="A0A8H7RRT9"/>
<dbReference type="GO" id="GO:0008654">
    <property type="term" value="P:phospholipid biosynthetic process"/>
    <property type="evidence" value="ECO:0007669"/>
    <property type="project" value="TreeGrafter"/>
</dbReference>
<accession>A0A8H7RRT9</accession>
<comment type="caution">
    <text evidence="2">The sequence shown here is derived from an EMBL/GenBank/DDBJ whole genome shotgun (WGS) entry which is preliminary data.</text>
</comment>
<feature type="region of interest" description="Disordered" evidence="1">
    <location>
        <begin position="1"/>
        <end position="136"/>
    </location>
</feature>
<dbReference type="InterPro" id="IPR013927">
    <property type="entry name" value="TF_Opi1_Ccg-8"/>
</dbReference>
<keyword evidence="3" id="KW-1185">Reference proteome</keyword>
<evidence type="ECO:0000313" key="3">
    <source>
        <dbReference type="Proteomes" id="UP000646827"/>
    </source>
</evidence>
<dbReference type="GO" id="GO:0005634">
    <property type="term" value="C:nucleus"/>
    <property type="evidence" value="ECO:0007669"/>
    <property type="project" value="TreeGrafter"/>
</dbReference>
<protein>
    <recommendedName>
        <fullName evidence="4">Transcription factor Opi1</fullName>
    </recommendedName>
</protein>
<feature type="compositionally biased region" description="Low complexity" evidence="1">
    <location>
        <begin position="125"/>
        <end position="134"/>
    </location>
</feature>
<dbReference type="GO" id="GO:0003714">
    <property type="term" value="F:transcription corepressor activity"/>
    <property type="evidence" value="ECO:0007669"/>
    <property type="project" value="InterPro"/>
</dbReference>
<dbReference type="PANTHER" id="PTHR38406">
    <property type="entry name" value="TRANSCRIPTIONAL REPRESSOR OPI1"/>
    <property type="match status" value="1"/>
</dbReference>
<feature type="region of interest" description="Disordered" evidence="1">
    <location>
        <begin position="148"/>
        <end position="171"/>
    </location>
</feature>
<evidence type="ECO:0000313" key="2">
    <source>
        <dbReference type="EMBL" id="KAG2216062.1"/>
    </source>
</evidence>
<feature type="compositionally biased region" description="Polar residues" evidence="1">
    <location>
        <begin position="1"/>
        <end position="19"/>
    </location>
</feature>
<reference evidence="2 3" key="1">
    <citation type="submission" date="2020-12" db="EMBL/GenBank/DDBJ databases">
        <title>Metabolic potential, ecology and presence of endohyphal bacteria is reflected in genomic diversity of Mucoromycotina.</title>
        <authorList>
            <person name="Muszewska A."/>
            <person name="Okrasinska A."/>
            <person name="Steczkiewicz K."/>
            <person name="Drgas O."/>
            <person name="Orlowska M."/>
            <person name="Perlinska-Lenart U."/>
            <person name="Aleksandrzak-Piekarczyk T."/>
            <person name="Szatraj K."/>
            <person name="Zielenkiewicz U."/>
            <person name="Pilsyk S."/>
            <person name="Malc E."/>
            <person name="Mieczkowski P."/>
            <person name="Kruszewska J.S."/>
            <person name="Biernat P."/>
            <person name="Pawlowska J."/>
        </authorList>
    </citation>
    <scope>NUCLEOTIDE SEQUENCE [LARGE SCALE GENOMIC DNA]</scope>
    <source>
        <strain evidence="2 3">CBS 142.35</strain>
    </source>
</reference>
<dbReference type="EMBL" id="JAEPRB010000463">
    <property type="protein sequence ID" value="KAG2216062.1"/>
    <property type="molecule type" value="Genomic_DNA"/>
</dbReference>
<dbReference type="Pfam" id="PF08618">
    <property type="entry name" value="Opi1"/>
    <property type="match status" value="1"/>
</dbReference>
<feature type="compositionally biased region" description="Basic and acidic residues" evidence="1">
    <location>
        <begin position="192"/>
        <end position="213"/>
    </location>
</feature>
<proteinExistence type="predicted"/>
<feature type="compositionally biased region" description="Low complexity" evidence="1">
    <location>
        <begin position="57"/>
        <end position="111"/>
    </location>
</feature>
<dbReference type="PANTHER" id="PTHR38406:SF1">
    <property type="entry name" value="TRANSCRIPTIONAL REPRESSOR OPI1"/>
    <property type="match status" value="1"/>
</dbReference>
<gene>
    <name evidence="2" type="ORF">INT45_012963</name>
</gene>
<sequence>MTQQRQSSPMSITQLCNSTNESKDNSHSNSSNSFDDTDPDVRLAAEALGDMANAKNTTTTTTSIPITLPPLSTHHPSAPSTTPSSPLPTPTSSSLSNSRFSFSSDTSSITSQEDDYYNYHNNKRQPPNQQPQSQRHLANKMVESFTSPIYDKFGRRSSDSSEIGSRYSEQEDEAALAAASALARTSLNDTYEPSRESSIRRRRTDDPRDDKLVGKKSRSRSGSRSTSPHRPYTLTPKSPTVRHAAQPIPRSRWQQIVMHAGSAAGTTAAVISEESMKCLRYCLSWLQYAIQHIERQMALLRSYLVSLASNKNKSKDIVKNQEEGQEPDNTLASIKKEMVDTVRKVVDVISRYASSSLPEQAKNAVRGSILQLPARWKMVNSSTSASPIAGSAAEDPQLHETSIKLLNFGGESIEMLQSVSNVFSDTVDRAELWLQRLRVVGVAGGGSGKRRQQQKQKQQSQVKKEESMEMTEPSSSSSKEKQPPKQMIATDDMDTS</sequence>
<dbReference type="Proteomes" id="UP000646827">
    <property type="component" value="Unassembled WGS sequence"/>
</dbReference>
<organism evidence="2 3">
    <name type="scientific">Circinella minor</name>
    <dbReference type="NCBI Taxonomy" id="1195481"/>
    <lineage>
        <taxon>Eukaryota</taxon>
        <taxon>Fungi</taxon>
        <taxon>Fungi incertae sedis</taxon>
        <taxon>Mucoromycota</taxon>
        <taxon>Mucoromycotina</taxon>
        <taxon>Mucoromycetes</taxon>
        <taxon>Mucorales</taxon>
        <taxon>Lichtheimiaceae</taxon>
        <taxon>Circinella</taxon>
    </lineage>
</organism>